<protein>
    <submittedName>
        <fullName evidence="1">Uncharacterized protein</fullName>
    </submittedName>
</protein>
<sequence>MKTTENIWKITRTTRSEGETVDLESGIAAKQLIPRRVMQQKVRALFNERQTVKSGRRRAEALVTELNADHFRSFYCR</sequence>
<reference evidence="2" key="1">
    <citation type="journal article" date="2015" name="Nat. Genet.">
        <title>The genome and transcriptome of the zoonotic hookworm Ancylostoma ceylanicum identify infection-specific gene families.</title>
        <authorList>
            <person name="Schwarz E.M."/>
            <person name="Hu Y."/>
            <person name="Antoshechkin I."/>
            <person name="Miller M.M."/>
            <person name="Sternberg P.W."/>
            <person name="Aroian R.V."/>
        </authorList>
    </citation>
    <scope>NUCLEOTIDE SEQUENCE</scope>
    <source>
        <strain evidence="2">HY135</strain>
    </source>
</reference>
<comment type="caution">
    <text evidence="1">The sequence shown here is derived from an EMBL/GenBank/DDBJ whole genome shotgun (WGS) entry which is preliminary data.</text>
</comment>
<name>A0A016RZH7_9BILA</name>
<proteinExistence type="predicted"/>
<organism evidence="1 2">
    <name type="scientific">Ancylostoma ceylanicum</name>
    <dbReference type="NCBI Taxonomy" id="53326"/>
    <lineage>
        <taxon>Eukaryota</taxon>
        <taxon>Metazoa</taxon>
        <taxon>Ecdysozoa</taxon>
        <taxon>Nematoda</taxon>
        <taxon>Chromadorea</taxon>
        <taxon>Rhabditida</taxon>
        <taxon>Rhabditina</taxon>
        <taxon>Rhabditomorpha</taxon>
        <taxon>Strongyloidea</taxon>
        <taxon>Ancylostomatidae</taxon>
        <taxon>Ancylostomatinae</taxon>
        <taxon>Ancylostoma</taxon>
    </lineage>
</organism>
<dbReference type="AlphaFoldDB" id="A0A016RZH7"/>
<dbReference type="Proteomes" id="UP000024635">
    <property type="component" value="Unassembled WGS sequence"/>
</dbReference>
<evidence type="ECO:0000313" key="1">
    <source>
        <dbReference type="EMBL" id="EYB83795.1"/>
    </source>
</evidence>
<gene>
    <name evidence="1" type="primary">Acey_s0329.g2671</name>
    <name evidence="1" type="ORF">Y032_0329g2671</name>
</gene>
<keyword evidence="2" id="KW-1185">Reference proteome</keyword>
<evidence type="ECO:0000313" key="2">
    <source>
        <dbReference type="Proteomes" id="UP000024635"/>
    </source>
</evidence>
<accession>A0A016RZH7</accession>
<dbReference type="EMBL" id="JARK01001665">
    <property type="protein sequence ID" value="EYB83795.1"/>
    <property type="molecule type" value="Genomic_DNA"/>
</dbReference>